<dbReference type="Pfam" id="PF05965">
    <property type="entry name" value="FYRC"/>
    <property type="match status" value="1"/>
</dbReference>
<accession>A0A9P7GFG1</accession>
<feature type="compositionally biased region" description="Low complexity" evidence="3">
    <location>
        <begin position="235"/>
        <end position="253"/>
    </location>
</feature>
<feature type="compositionally biased region" description="Low complexity" evidence="3">
    <location>
        <begin position="702"/>
        <end position="720"/>
    </location>
</feature>
<dbReference type="PROSITE" id="PS51542">
    <property type="entry name" value="FYRN"/>
    <property type="match status" value="1"/>
</dbReference>
<protein>
    <recommendedName>
        <fullName evidence="6">Transforming growth factor beta regulator 1</fullName>
    </recommendedName>
</protein>
<feature type="region of interest" description="Disordered" evidence="3">
    <location>
        <begin position="1"/>
        <end position="22"/>
    </location>
</feature>
<feature type="compositionally biased region" description="Basic and acidic residues" evidence="3">
    <location>
        <begin position="91"/>
        <end position="113"/>
    </location>
</feature>
<dbReference type="AlphaFoldDB" id="A0A9P7GFG1"/>
<dbReference type="EMBL" id="JABCKV010000028">
    <property type="protein sequence ID" value="KAG5646017.1"/>
    <property type="molecule type" value="Genomic_DNA"/>
</dbReference>
<organism evidence="4 5">
    <name type="scientific">Asterophora parasitica</name>
    <dbReference type="NCBI Taxonomy" id="117018"/>
    <lineage>
        <taxon>Eukaryota</taxon>
        <taxon>Fungi</taxon>
        <taxon>Dikarya</taxon>
        <taxon>Basidiomycota</taxon>
        <taxon>Agaricomycotina</taxon>
        <taxon>Agaricomycetes</taxon>
        <taxon>Agaricomycetidae</taxon>
        <taxon>Agaricales</taxon>
        <taxon>Tricholomatineae</taxon>
        <taxon>Lyophyllaceae</taxon>
        <taxon>Asterophora</taxon>
    </lineage>
</organism>
<feature type="compositionally biased region" description="Low complexity" evidence="3">
    <location>
        <begin position="358"/>
        <end position="375"/>
    </location>
</feature>
<dbReference type="PROSITE" id="PS51543">
    <property type="entry name" value="FYRC"/>
    <property type="match status" value="1"/>
</dbReference>
<evidence type="ECO:0000313" key="5">
    <source>
        <dbReference type="Proteomes" id="UP000775547"/>
    </source>
</evidence>
<reference evidence="4" key="1">
    <citation type="submission" date="2020-07" db="EMBL/GenBank/DDBJ databases">
        <authorList>
            <person name="Nieuwenhuis M."/>
            <person name="Van De Peppel L.J.J."/>
        </authorList>
    </citation>
    <scope>NUCLEOTIDE SEQUENCE</scope>
    <source>
        <strain evidence="4">AP01</strain>
        <tissue evidence="4">Mycelium</tissue>
    </source>
</reference>
<comment type="caution">
    <text evidence="4">The sequence shown here is derived from an EMBL/GenBank/DDBJ whole genome shotgun (WGS) entry which is preliminary data.</text>
</comment>
<feature type="compositionally biased region" description="Polar residues" evidence="3">
    <location>
        <begin position="183"/>
        <end position="192"/>
    </location>
</feature>
<feature type="compositionally biased region" description="Low complexity" evidence="3">
    <location>
        <begin position="193"/>
        <end position="204"/>
    </location>
</feature>
<dbReference type="SMART" id="SM00541">
    <property type="entry name" value="FYRN"/>
    <property type="match status" value="1"/>
</dbReference>
<evidence type="ECO:0000256" key="2">
    <source>
        <dbReference type="ARBA" id="ARBA00023242"/>
    </source>
</evidence>
<comment type="subcellular location">
    <subcellularLocation>
        <location evidence="1">Nucleus</location>
    </subcellularLocation>
</comment>
<evidence type="ECO:0000313" key="4">
    <source>
        <dbReference type="EMBL" id="KAG5646017.1"/>
    </source>
</evidence>
<evidence type="ECO:0008006" key="6">
    <source>
        <dbReference type="Google" id="ProtNLM"/>
    </source>
</evidence>
<dbReference type="Pfam" id="PF05964">
    <property type="entry name" value="FYRN"/>
    <property type="match status" value="1"/>
</dbReference>
<feature type="region of interest" description="Disordered" evidence="3">
    <location>
        <begin position="37"/>
        <end position="58"/>
    </location>
</feature>
<feature type="compositionally biased region" description="Polar residues" evidence="3">
    <location>
        <begin position="114"/>
        <end position="143"/>
    </location>
</feature>
<proteinExistence type="predicted"/>
<evidence type="ECO:0000256" key="3">
    <source>
        <dbReference type="SAM" id="MobiDB-lite"/>
    </source>
</evidence>
<feature type="compositionally biased region" description="Low complexity" evidence="3">
    <location>
        <begin position="741"/>
        <end position="751"/>
    </location>
</feature>
<evidence type="ECO:0000256" key="1">
    <source>
        <dbReference type="ARBA" id="ARBA00004123"/>
    </source>
</evidence>
<feature type="region of interest" description="Disordered" evidence="3">
    <location>
        <begin position="77"/>
        <end position="315"/>
    </location>
</feature>
<dbReference type="InterPro" id="IPR003888">
    <property type="entry name" value="FYrich_N"/>
</dbReference>
<feature type="region of interest" description="Disordered" evidence="3">
    <location>
        <begin position="702"/>
        <end position="793"/>
    </location>
</feature>
<dbReference type="Gene3D" id="3.30.160.360">
    <property type="match status" value="1"/>
</dbReference>
<feature type="region of interest" description="Disordered" evidence="3">
    <location>
        <begin position="358"/>
        <end position="384"/>
    </location>
</feature>
<reference evidence="4" key="2">
    <citation type="submission" date="2021-10" db="EMBL/GenBank/DDBJ databases">
        <title>Phylogenomics reveals ancestral predisposition of the termite-cultivated fungus Termitomyces towards a domesticated lifestyle.</title>
        <authorList>
            <person name="Auxier B."/>
            <person name="Grum-Grzhimaylo A."/>
            <person name="Cardenas M.E."/>
            <person name="Lodge J.D."/>
            <person name="Laessoe T."/>
            <person name="Pedersen O."/>
            <person name="Smith M.E."/>
            <person name="Kuyper T.W."/>
            <person name="Franco-Molano E.A."/>
            <person name="Baroni T.J."/>
            <person name="Aanen D.K."/>
        </authorList>
    </citation>
    <scope>NUCLEOTIDE SEQUENCE</scope>
    <source>
        <strain evidence="4">AP01</strain>
        <tissue evidence="4">Mycelium</tissue>
    </source>
</reference>
<gene>
    <name evidence="4" type="ORF">DXG03_004619</name>
</gene>
<dbReference type="Proteomes" id="UP000775547">
    <property type="component" value="Unassembled WGS sequence"/>
</dbReference>
<name>A0A9P7GFG1_9AGAR</name>
<feature type="compositionally biased region" description="Polar residues" evidence="3">
    <location>
        <begin position="765"/>
        <end position="775"/>
    </location>
</feature>
<dbReference type="InterPro" id="IPR003889">
    <property type="entry name" value="FYrich_C"/>
</dbReference>
<feature type="compositionally biased region" description="Low complexity" evidence="3">
    <location>
        <begin position="149"/>
        <end position="169"/>
    </location>
</feature>
<dbReference type="OrthoDB" id="285793at2759"/>
<keyword evidence="2" id="KW-0539">Nucleus</keyword>
<dbReference type="GO" id="GO:0005634">
    <property type="term" value="C:nucleus"/>
    <property type="evidence" value="ECO:0007669"/>
    <property type="project" value="UniProtKB-SubCell"/>
</dbReference>
<feature type="compositionally biased region" description="Polar residues" evidence="3">
    <location>
        <begin position="280"/>
        <end position="297"/>
    </location>
</feature>
<sequence>MAPQPVPEASSANTKRTDHQEITEKYRTLKRRFFELEENHKETSTELQPSGERNVKMREEKAMLLDCITELEKEQPFLNGISSASPPDPGADARNHLETRRLHEDLPMDDDSRNGGQASGESVLNSSNSQHGSASPRHTSPSNPEGLFSSGAENATASSSSSTHSLHSSVPNKQAHTTDPHNTEQNGHPQNRTSPDSGSSTSPGKEPASGPSRTTRRSTRNSIASQAEHEPVTPRTRGAAKGKAASSSSTVKTRATRKESAALAAAAAAAKEEEEARAAQTSPIAGSMDAASTSTSPAPHLGPAPSASMPTSVADPNIDPALACIGGENGSANEISPMDSIVKVAEAAIAAQNAAKSATSSTSASPAPQAQPTASTLNGAGPSTSTSYNPYMITTQMVPSKMGITSPLSMNPYAMYYAPGAPMTPGTPTFHPYSNPYFYLTGPMPGPYPTNPNFVPPSAQRPPTEVQRPAKPKRLKAHTVTSKNFNIPLVPRDKHGRPMLPLNVGIMTVINLGDVCMREHFHSERYIYPVGYEVTRRYLSTIDTNAEVVYHCTILDGGDGPKFQIVPSDVPDRPVIAGTATGAWSGIVRQANTIRNRQHSNSVSGPDFFGLGQNTIKHLIQELPNADRLRDYVWQTFVEGGPLGGRHAAVIPALPDEYDASLPIGPYYPTDRDKLRRASAAIETPPPKGISHYPQHIIAQAEAQRAQQQALQQAQQIGAQPLKPGEGSGFQQPHDAPPPSGQQQQPQQQQGIPPPMGFQEFRPQATMSADRTPQSEPGAMPTPFVSEGSTPAGPAAATFASIMNAAYQAKASAAAGPLPPPQ</sequence>
<keyword evidence="5" id="KW-1185">Reference proteome</keyword>